<keyword evidence="5" id="KW-0378">Hydrolase</keyword>
<keyword evidence="11" id="KW-1185">Reference proteome</keyword>
<dbReference type="STRING" id="1391654.AKJ09_01951"/>
<keyword evidence="7" id="KW-0482">Metalloprotease</keyword>
<comment type="cofactor">
    <cofactor evidence="1">
        <name>Zn(2+)</name>
        <dbReference type="ChEBI" id="CHEBI:29105"/>
    </cofactor>
</comment>
<name>A0A0K1PP52_9BACT</name>
<dbReference type="PANTHER" id="PTHR11733:SF167">
    <property type="entry name" value="FI17812P1-RELATED"/>
    <property type="match status" value="1"/>
</dbReference>
<dbReference type="GO" id="GO:0016485">
    <property type="term" value="P:protein processing"/>
    <property type="evidence" value="ECO:0007669"/>
    <property type="project" value="TreeGrafter"/>
</dbReference>
<dbReference type="CDD" id="cd08662">
    <property type="entry name" value="M13"/>
    <property type="match status" value="1"/>
</dbReference>
<dbReference type="PANTHER" id="PTHR11733">
    <property type="entry name" value="ZINC METALLOPROTEASE FAMILY M13 NEPRILYSIN-RELATED"/>
    <property type="match status" value="1"/>
</dbReference>
<dbReference type="KEGG" id="llu:AKJ09_01951"/>
<dbReference type="Pfam" id="PF05649">
    <property type="entry name" value="Peptidase_M13_N"/>
    <property type="match status" value="1"/>
</dbReference>
<dbReference type="InterPro" id="IPR008753">
    <property type="entry name" value="Peptidase_M13_N"/>
</dbReference>
<dbReference type="InterPro" id="IPR024079">
    <property type="entry name" value="MetalloPept_cat_dom_sf"/>
</dbReference>
<evidence type="ECO:0000256" key="7">
    <source>
        <dbReference type="ARBA" id="ARBA00023049"/>
    </source>
</evidence>
<feature type="domain" description="Peptidase M13 N-terminal" evidence="9">
    <location>
        <begin position="3"/>
        <end position="379"/>
    </location>
</feature>
<dbReference type="Pfam" id="PF01431">
    <property type="entry name" value="Peptidase_M13"/>
    <property type="match status" value="1"/>
</dbReference>
<organism evidence="10 11">
    <name type="scientific">Labilithrix luteola</name>
    <dbReference type="NCBI Taxonomy" id="1391654"/>
    <lineage>
        <taxon>Bacteria</taxon>
        <taxon>Pseudomonadati</taxon>
        <taxon>Myxococcota</taxon>
        <taxon>Polyangia</taxon>
        <taxon>Polyangiales</taxon>
        <taxon>Labilitrichaceae</taxon>
        <taxon>Labilithrix</taxon>
    </lineage>
</organism>
<dbReference type="PATRIC" id="fig|1391654.3.peg.1963"/>
<dbReference type="GO" id="GO:0004222">
    <property type="term" value="F:metalloendopeptidase activity"/>
    <property type="evidence" value="ECO:0007669"/>
    <property type="project" value="InterPro"/>
</dbReference>
<comment type="similarity">
    <text evidence="2">Belongs to the peptidase M13 family.</text>
</comment>
<evidence type="ECO:0000256" key="3">
    <source>
        <dbReference type="ARBA" id="ARBA00022670"/>
    </source>
</evidence>
<dbReference type="PROSITE" id="PS51885">
    <property type="entry name" value="NEPRILYSIN"/>
    <property type="match status" value="1"/>
</dbReference>
<keyword evidence="4" id="KW-0479">Metal-binding</keyword>
<dbReference type="Gene3D" id="1.10.1380.10">
    <property type="entry name" value="Neutral endopeptidase , domain2"/>
    <property type="match status" value="1"/>
</dbReference>
<proteinExistence type="inferred from homology"/>
<sequence>MKPGADFNAFAAGKWMKDQKIPSDRSRWGMFDQLREESDANVRGILEETAKTKAAKGTNAQKVTDFYAAYLDTAAIDQKGLAPAKPAFDAIAGVKTLDDVVKVMARADIPTNGPIGASVDLDEKDPDHYAVVIGHAGLGLPEREYYLKKDKQFEEIRTKYEAHVTKLLGLGGDKNAAANAKAIVALETKIAEAHWPIADRRERDKTYNPRTLAELQKEAPKFPWKTFLDAQGYGGESKFVVTEVTAMPKLAQIFAATPVATWKAYLTYHMLRGSADVLPKAFDDEVFDFAGRTLNGQPEQRDRWKRGVASVNGAMGEAVGEMYVAKYFQPRAKAAMDSLVENLRKGYAARIESVDWMTPETKKVALEKLATFRPKVGYPAKWKNYSALEIVAGDAYGNARRAAVWHHDYERAKLGKPTDRDEWFMSPQTVNAYYNPVFNEIVFPAAILQPPFFDPDADPAVNYGGIGGVIGHEMGHGFDDQGAKSDAKGVLRNWWKDADVTAFKKRTDVLADQYSNFEPLPGIKVNGRLTLGENIGDVGGLTVAHRAYQLSLDGKPSPTVEGYSGEQRFFLGWAQVWRTLIRDQALRNQVLTDPHSPAMYRVNGVVRNLDAWYAAFDVKEGDALYLKPENRVRIW</sequence>
<evidence type="ECO:0000313" key="11">
    <source>
        <dbReference type="Proteomes" id="UP000064967"/>
    </source>
</evidence>
<reference evidence="10 11" key="1">
    <citation type="submission" date="2015-08" db="EMBL/GenBank/DDBJ databases">
        <authorList>
            <person name="Babu N.S."/>
            <person name="Beckwith C.J."/>
            <person name="Beseler K.G."/>
            <person name="Brison A."/>
            <person name="Carone J.V."/>
            <person name="Caskin T.P."/>
            <person name="Diamond M."/>
            <person name="Durham M.E."/>
            <person name="Foxe J.M."/>
            <person name="Go M."/>
            <person name="Henderson B.A."/>
            <person name="Jones I.B."/>
            <person name="McGettigan J.A."/>
            <person name="Micheletti S.J."/>
            <person name="Nasrallah M.E."/>
            <person name="Ortiz D."/>
            <person name="Piller C.R."/>
            <person name="Privatt S.R."/>
            <person name="Schneider S.L."/>
            <person name="Sharp S."/>
            <person name="Smith T.C."/>
            <person name="Stanton J.D."/>
            <person name="Ullery H.E."/>
            <person name="Wilson R.J."/>
            <person name="Serrano M.G."/>
            <person name="Buck G."/>
            <person name="Lee V."/>
            <person name="Wang Y."/>
            <person name="Carvalho R."/>
            <person name="Voegtly L."/>
            <person name="Shi R."/>
            <person name="Duckworth R."/>
            <person name="Johnson A."/>
            <person name="Loviza R."/>
            <person name="Walstead R."/>
            <person name="Shah Z."/>
            <person name="Kiflezghi M."/>
            <person name="Wade K."/>
            <person name="Ball S.L."/>
            <person name="Bradley K.W."/>
            <person name="Asai D.J."/>
            <person name="Bowman C.A."/>
            <person name="Russell D.A."/>
            <person name="Pope W.H."/>
            <person name="Jacobs-Sera D."/>
            <person name="Hendrix R.W."/>
            <person name="Hatfull G.F."/>
        </authorList>
    </citation>
    <scope>NUCLEOTIDE SEQUENCE [LARGE SCALE GENOMIC DNA]</scope>
    <source>
        <strain evidence="10 11">DSM 27648</strain>
    </source>
</reference>
<feature type="domain" description="Peptidase M13 C-terminal" evidence="8">
    <location>
        <begin position="431"/>
        <end position="632"/>
    </location>
</feature>
<dbReference type="Proteomes" id="UP000064967">
    <property type="component" value="Chromosome"/>
</dbReference>
<dbReference type="GO" id="GO:0005886">
    <property type="term" value="C:plasma membrane"/>
    <property type="evidence" value="ECO:0007669"/>
    <property type="project" value="TreeGrafter"/>
</dbReference>
<dbReference type="InterPro" id="IPR042089">
    <property type="entry name" value="Peptidase_M13_dom_2"/>
</dbReference>
<dbReference type="EMBL" id="CP012333">
    <property type="protein sequence ID" value="AKU95287.1"/>
    <property type="molecule type" value="Genomic_DNA"/>
</dbReference>
<dbReference type="InterPro" id="IPR000718">
    <property type="entry name" value="Peptidase_M13"/>
</dbReference>
<keyword evidence="3" id="KW-0645">Protease</keyword>
<evidence type="ECO:0000256" key="5">
    <source>
        <dbReference type="ARBA" id="ARBA00022801"/>
    </source>
</evidence>
<dbReference type="Gene3D" id="3.40.390.10">
    <property type="entry name" value="Collagenase (Catalytic Domain)"/>
    <property type="match status" value="1"/>
</dbReference>
<evidence type="ECO:0000259" key="8">
    <source>
        <dbReference type="Pfam" id="PF01431"/>
    </source>
</evidence>
<evidence type="ECO:0000259" key="9">
    <source>
        <dbReference type="Pfam" id="PF05649"/>
    </source>
</evidence>
<evidence type="ECO:0000313" key="10">
    <source>
        <dbReference type="EMBL" id="AKU95287.1"/>
    </source>
</evidence>
<gene>
    <name evidence="10" type="ORF">AKJ09_01951</name>
</gene>
<evidence type="ECO:0000256" key="4">
    <source>
        <dbReference type="ARBA" id="ARBA00022723"/>
    </source>
</evidence>
<keyword evidence="6" id="KW-0862">Zinc</keyword>
<dbReference type="GO" id="GO:0046872">
    <property type="term" value="F:metal ion binding"/>
    <property type="evidence" value="ECO:0007669"/>
    <property type="project" value="UniProtKB-KW"/>
</dbReference>
<evidence type="ECO:0000256" key="1">
    <source>
        <dbReference type="ARBA" id="ARBA00001947"/>
    </source>
</evidence>
<evidence type="ECO:0000256" key="2">
    <source>
        <dbReference type="ARBA" id="ARBA00007357"/>
    </source>
</evidence>
<accession>A0A0K1PP52</accession>
<dbReference type="SUPFAM" id="SSF55486">
    <property type="entry name" value="Metalloproteases ('zincins'), catalytic domain"/>
    <property type="match status" value="1"/>
</dbReference>
<dbReference type="AlphaFoldDB" id="A0A0K1PP52"/>
<protein>
    <submittedName>
        <fullName evidence="10">Peptidase, M13 family</fullName>
    </submittedName>
</protein>
<dbReference type="PRINTS" id="PR00786">
    <property type="entry name" value="NEPRILYSIN"/>
</dbReference>
<dbReference type="InterPro" id="IPR018497">
    <property type="entry name" value="Peptidase_M13_C"/>
</dbReference>
<evidence type="ECO:0000256" key="6">
    <source>
        <dbReference type="ARBA" id="ARBA00022833"/>
    </source>
</evidence>